<dbReference type="InterPro" id="IPR025200">
    <property type="entry name" value="PPK_C_dom2"/>
</dbReference>
<feature type="region of interest" description="Disordered" evidence="10">
    <location>
        <begin position="1"/>
        <end position="26"/>
    </location>
</feature>
<evidence type="ECO:0000259" key="12">
    <source>
        <dbReference type="Pfam" id="PF13089"/>
    </source>
</evidence>
<dbReference type="EC" id="2.7.4.1" evidence="8 9"/>
<dbReference type="HAMAP" id="MF_00347">
    <property type="entry name" value="Polyphosphate_kinase"/>
    <property type="match status" value="1"/>
</dbReference>
<feature type="binding site" evidence="8">
    <location>
        <position position="498"/>
    </location>
    <ligand>
        <name>ATP</name>
        <dbReference type="ChEBI" id="CHEBI:30616"/>
    </ligand>
</feature>
<keyword evidence="5 8" id="KW-0418">Kinase</keyword>
<evidence type="ECO:0000256" key="1">
    <source>
        <dbReference type="ARBA" id="ARBA00022553"/>
    </source>
</evidence>
<name>A0A346XYB2_9ACTN</name>
<organism evidence="15 16">
    <name type="scientific">Euzebya pacifica</name>
    <dbReference type="NCBI Taxonomy" id="1608957"/>
    <lineage>
        <taxon>Bacteria</taxon>
        <taxon>Bacillati</taxon>
        <taxon>Actinomycetota</taxon>
        <taxon>Nitriliruptoria</taxon>
        <taxon>Euzebyales</taxon>
    </lineage>
</organism>
<dbReference type="Gene3D" id="1.20.58.310">
    <property type="entry name" value="Polyphosphate kinase N-terminal domain"/>
    <property type="match status" value="1"/>
</dbReference>
<evidence type="ECO:0000256" key="2">
    <source>
        <dbReference type="ARBA" id="ARBA00022679"/>
    </source>
</evidence>
<feature type="binding site" evidence="8">
    <location>
        <position position="74"/>
    </location>
    <ligand>
        <name>ATP</name>
        <dbReference type="ChEBI" id="CHEBI:30616"/>
    </ligand>
</feature>
<dbReference type="NCBIfam" id="NF003918">
    <property type="entry name" value="PRK05443.1-2"/>
    <property type="match status" value="1"/>
</dbReference>
<dbReference type="NCBIfam" id="NF003921">
    <property type="entry name" value="PRK05443.2-2"/>
    <property type="match status" value="1"/>
</dbReference>
<dbReference type="Pfam" id="PF17941">
    <property type="entry name" value="PP_kinase_C_1"/>
    <property type="match status" value="1"/>
</dbReference>
<dbReference type="EMBL" id="CP031165">
    <property type="protein sequence ID" value="AXV07209.1"/>
    <property type="molecule type" value="Genomic_DNA"/>
</dbReference>
<dbReference type="FunFam" id="3.30.870.10:FF:000001">
    <property type="entry name" value="Polyphosphate kinase"/>
    <property type="match status" value="1"/>
</dbReference>
<keyword evidence="3 8" id="KW-0479">Metal-binding</keyword>
<dbReference type="GO" id="GO:0009358">
    <property type="term" value="C:polyphosphate kinase complex"/>
    <property type="evidence" value="ECO:0007669"/>
    <property type="project" value="InterPro"/>
</dbReference>
<dbReference type="PANTHER" id="PTHR30218">
    <property type="entry name" value="POLYPHOSPHATE KINASE"/>
    <property type="match status" value="1"/>
</dbReference>
<dbReference type="GO" id="GO:0006799">
    <property type="term" value="P:polyphosphate biosynthetic process"/>
    <property type="evidence" value="ECO:0007669"/>
    <property type="project" value="UniProtKB-UniRule"/>
</dbReference>
<comment type="similarity">
    <text evidence="8 9">Belongs to the polyphosphate kinase 1 (PPK1) family.</text>
</comment>
<feature type="active site" description="Phosphohistidine intermediate" evidence="8">
    <location>
        <position position="465"/>
    </location>
</feature>
<feature type="binding site" evidence="8">
    <location>
        <position position="405"/>
    </location>
    <ligand>
        <name>Mg(2+)</name>
        <dbReference type="ChEBI" id="CHEBI:18420"/>
    </ligand>
</feature>
<evidence type="ECO:0000256" key="9">
    <source>
        <dbReference type="RuleBase" id="RU003800"/>
    </source>
</evidence>
<keyword evidence="2 8" id="KW-0808">Transferase</keyword>
<dbReference type="InterPro" id="IPR041108">
    <property type="entry name" value="PP_kinase_C_1"/>
</dbReference>
<dbReference type="Pfam" id="PF02503">
    <property type="entry name" value="PP_kinase"/>
    <property type="match status" value="1"/>
</dbReference>
<dbReference type="NCBIfam" id="TIGR03705">
    <property type="entry name" value="poly_P_kin"/>
    <property type="match status" value="1"/>
</dbReference>
<dbReference type="Pfam" id="PF13090">
    <property type="entry name" value="PP_kinase_C"/>
    <property type="match status" value="1"/>
</dbReference>
<comment type="cofactor">
    <cofactor evidence="8">
        <name>Mg(2+)</name>
        <dbReference type="ChEBI" id="CHEBI:18420"/>
    </cofactor>
</comment>
<feature type="domain" description="Polyphosphate kinase C-terminal" evidence="14">
    <location>
        <begin position="361"/>
        <end position="526"/>
    </location>
</feature>
<evidence type="ECO:0000313" key="15">
    <source>
        <dbReference type="EMBL" id="AXV07209.1"/>
    </source>
</evidence>
<comment type="catalytic activity">
    <reaction evidence="8 9">
        <text>[phosphate](n) + ATP = [phosphate](n+1) + ADP</text>
        <dbReference type="Rhea" id="RHEA:19573"/>
        <dbReference type="Rhea" id="RHEA-COMP:9859"/>
        <dbReference type="Rhea" id="RHEA-COMP:14280"/>
        <dbReference type="ChEBI" id="CHEBI:16838"/>
        <dbReference type="ChEBI" id="CHEBI:30616"/>
        <dbReference type="ChEBI" id="CHEBI:456216"/>
        <dbReference type="EC" id="2.7.4.1"/>
    </reaction>
</comment>
<evidence type="ECO:0000256" key="3">
    <source>
        <dbReference type="ARBA" id="ARBA00022723"/>
    </source>
</evidence>
<accession>A0A346XYB2</accession>
<keyword evidence="7 8" id="KW-0460">Magnesium</keyword>
<evidence type="ECO:0000256" key="10">
    <source>
        <dbReference type="SAM" id="MobiDB-lite"/>
    </source>
</evidence>
<dbReference type="InterPro" id="IPR036830">
    <property type="entry name" value="PP_kinase_middle_dom_sf"/>
</dbReference>
<comment type="PTM">
    <text evidence="8 9">An intermediate of this reaction is the autophosphorylated ppk in which a phosphate is covalently linked to a histidine residue through a N-P bond.</text>
</comment>
<reference evidence="15 16" key="1">
    <citation type="submission" date="2018-09" db="EMBL/GenBank/DDBJ databases">
        <title>Complete genome sequence of Euzebya sp. DY32-46 isolated from seawater of Pacific Ocean.</title>
        <authorList>
            <person name="Xu L."/>
            <person name="Wu Y.-H."/>
            <person name="Xu X.-W."/>
        </authorList>
    </citation>
    <scope>NUCLEOTIDE SEQUENCE [LARGE SCALE GENOMIC DNA]</scope>
    <source>
        <strain evidence="15 16">DY32-46</strain>
    </source>
</reference>
<evidence type="ECO:0000259" key="13">
    <source>
        <dbReference type="Pfam" id="PF13090"/>
    </source>
</evidence>
<dbReference type="InterPro" id="IPR003414">
    <property type="entry name" value="PP_kinase"/>
</dbReference>
<dbReference type="RefSeq" id="WP_114591741.1">
    <property type="nucleotide sequence ID" value="NZ_CAXIBR010000030.1"/>
</dbReference>
<dbReference type="InterPro" id="IPR036832">
    <property type="entry name" value="PPK_N_dom_sf"/>
</dbReference>
<dbReference type="Gene3D" id="3.30.1840.10">
    <property type="entry name" value="Polyphosphate kinase middle domain"/>
    <property type="match status" value="1"/>
</dbReference>
<evidence type="ECO:0000256" key="6">
    <source>
        <dbReference type="ARBA" id="ARBA00022840"/>
    </source>
</evidence>
<dbReference type="Gene3D" id="3.30.870.10">
    <property type="entry name" value="Endonuclease Chain A"/>
    <property type="match status" value="2"/>
</dbReference>
<dbReference type="PANTHER" id="PTHR30218:SF0">
    <property type="entry name" value="POLYPHOSPHATE KINASE"/>
    <property type="match status" value="1"/>
</dbReference>
<keyword evidence="4 8" id="KW-0547">Nucleotide-binding</keyword>
<evidence type="ECO:0000313" key="16">
    <source>
        <dbReference type="Proteomes" id="UP000264006"/>
    </source>
</evidence>
<protein>
    <recommendedName>
        <fullName evidence="8 9">Polyphosphate kinase</fullName>
        <ecNumber evidence="8 9">2.7.4.1</ecNumber>
    </recommendedName>
    <alternativeName>
        <fullName evidence="8">ATP-polyphosphate phosphotransferase</fullName>
    </alternativeName>
    <alternativeName>
        <fullName evidence="8">Polyphosphoric acid kinase</fullName>
    </alternativeName>
</protein>
<keyword evidence="1 8" id="KW-0597">Phosphoprotein</keyword>
<keyword evidence="16" id="KW-1185">Reference proteome</keyword>
<dbReference type="SUPFAM" id="SSF143724">
    <property type="entry name" value="PHP14-like"/>
    <property type="match status" value="1"/>
</dbReference>
<gene>
    <name evidence="8" type="primary">ppk</name>
    <name evidence="15" type="ORF">DVS28_a2528</name>
</gene>
<feature type="domain" description="Polyphosphate kinase middle" evidence="11">
    <location>
        <begin position="155"/>
        <end position="327"/>
    </location>
</feature>
<feature type="binding site" evidence="8">
    <location>
        <position position="619"/>
    </location>
    <ligand>
        <name>ATP</name>
        <dbReference type="ChEBI" id="CHEBI:30616"/>
    </ligand>
</feature>
<evidence type="ECO:0000259" key="14">
    <source>
        <dbReference type="Pfam" id="PF17941"/>
    </source>
</evidence>
<feature type="domain" description="Polyphosphate kinase C-terminal" evidence="13">
    <location>
        <begin position="533"/>
        <end position="685"/>
    </location>
</feature>
<dbReference type="OrthoDB" id="9761456at2"/>
<evidence type="ECO:0000256" key="8">
    <source>
        <dbReference type="HAMAP-Rule" id="MF_00347"/>
    </source>
</evidence>
<evidence type="ECO:0000259" key="11">
    <source>
        <dbReference type="Pfam" id="PF02503"/>
    </source>
</evidence>
<dbReference type="GO" id="GO:0005524">
    <property type="term" value="F:ATP binding"/>
    <property type="evidence" value="ECO:0007669"/>
    <property type="project" value="UniProtKB-KW"/>
</dbReference>
<evidence type="ECO:0000256" key="5">
    <source>
        <dbReference type="ARBA" id="ARBA00022777"/>
    </source>
</evidence>
<dbReference type="InterPro" id="IPR024953">
    <property type="entry name" value="PP_kinase_middle"/>
</dbReference>
<dbReference type="InterPro" id="IPR025198">
    <property type="entry name" value="PPK_N_dom"/>
</dbReference>
<dbReference type="PIRSF" id="PIRSF015589">
    <property type="entry name" value="PP_kinase"/>
    <property type="match status" value="1"/>
</dbReference>
<dbReference type="NCBIfam" id="NF003917">
    <property type="entry name" value="PRK05443.1-1"/>
    <property type="match status" value="1"/>
</dbReference>
<feature type="domain" description="Polyphosphate kinase N-terminal" evidence="12">
    <location>
        <begin position="36"/>
        <end position="141"/>
    </location>
</feature>
<dbReference type="AlphaFoldDB" id="A0A346XYB2"/>
<dbReference type="SUPFAM" id="SSF56024">
    <property type="entry name" value="Phospholipase D/nuclease"/>
    <property type="match status" value="2"/>
</dbReference>
<dbReference type="GO" id="GO:0008976">
    <property type="term" value="F:polyphosphate kinase activity"/>
    <property type="evidence" value="ECO:0007669"/>
    <property type="project" value="UniProtKB-UniRule"/>
</dbReference>
<feature type="binding site" evidence="8">
    <location>
        <position position="435"/>
    </location>
    <ligand>
        <name>Mg(2+)</name>
        <dbReference type="ChEBI" id="CHEBI:18420"/>
    </ligand>
</feature>
<sequence length="710" mass="80207">MTTQPDLAAARSLPPRGPDGRFRRPEVQDLSDPSLYLNRELSWLEFNRRVLAQAADTAVPLLERLRFISIFHSNLDEFFMIRVAGLKDQVAAGLRLRTPDGMSAVEQLEAISRRVRPMAEQSTVTLHERILPLLARRGVGVVHVADLDERTLGRLHKQFDEQIFPVLTPLAVDPGHPFPYISNLAISLAVSVRDHKTGQRKLARVKVPGVLPRFWQVPGSRRAWVPLEELIRWRLDALFPGMDVESAHLFRVTRNADMDVDEDEAEDLLLAIQAQLSRRRFGSVVRLEVADDMPADTVRTLQEELDISSMHTYPVRGLLGLADVSQLADLDQPTLRFSPWVPVTHPRLRTSADDPVDSPTMFERIAEHDILLRHPYHSFATSVEQFVTAAADDPQVLAIKQTLYRTSGDSPMFRALIHAAEAGKQVVALVELKARFDEEANIEWARILERAGVHVVYGLVGLKTHCKTMLVVRRETEGIRRYVHIGTGNYHPGTAKLYTDLGLLTADVDIAEDVTQLFNYLTGYARHDRYRQLMVAPVSLRDRITELIREQAELGTDGLIRVKLNSLSDRSLIRELYAASRAGATVDLIVRGICGIRPGIPGVSDRIRVMSVLGRLLEHERILQFGQDMWIGSADWLPRNLDRRVEAMVPIEDEDLAKELRRILDVTWQDTRQGWRLRADGTWETPPDVDSVASQARFMAETRAADLEQA</sequence>
<feature type="binding site" evidence="8">
    <location>
        <position position="591"/>
    </location>
    <ligand>
        <name>ATP</name>
        <dbReference type="ChEBI" id="CHEBI:30616"/>
    </ligand>
</feature>
<dbReference type="CDD" id="cd09165">
    <property type="entry name" value="PLDc_PaPPK1_C1_like"/>
    <property type="match status" value="1"/>
</dbReference>
<dbReference type="SUPFAM" id="SSF140356">
    <property type="entry name" value="PPK N-terminal domain-like"/>
    <property type="match status" value="1"/>
</dbReference>
<evidence type="ECO:0000256" key="4">
    <source>
        <dbReference type="ARBA" id="ARBA00022741"/>
    </source>
</evidence>
<dbReference type="KEGG" id="euz:DVS28_a2528"/>
<dbReference type="Pfam" id="PF13089">
    <property type="entry name" value="PP_kinase_N"/>
    <property type="match status" value="1"/>
</dbReference>
<proteinExistence type="inferred from homology"/>
<dbReference type="GO" id="GO:0046872">
    <property type="term" value="F:metal ion binding"/>
    <property type="evidence" value="ECO:0007669"/>
    <property type="project" value="UniProtKB-KW"/>
</dbReference>
<evidence type="ECO:0000256" key="7">
    <source>
        <dbReference type="ARBA" id="ARBA00022842"/>
    </source>
</evidence>
<keyword evidence="6 8" id="KW-0067">ATP-binding</keyword>
<comment type="function">
    <text evidence="8 9">Catalyzes the reversible transfer of the terminal phosphate of ATP to form a long-chain polyphosphate (polyP).</text>
</comment>
<dbReference type="Proteomes" id="UP000264006">
    <property type="component" value="Chromosome"/>
</dbReference>